<evidence type="ECO:0000256" key="7">
    <source>
        <dbReference type="SAM" id="Phobius"/>
    </source>
</evidence>
<dbReference type="GO" id="GO:0016780">
    <property type="term" value="F:phosphotransferase activity, for other substituted phosphate groups"/>
    <property type="evidence" value="ECO:0007669"/>
    <property type="project" value="InterPro"/>
</dbReference>
<keyword evidence="2" id="KW-1003">Cell membrane</keyword>
<dbReference type="EMBL" id="LBWK01000002">
    <property type="protein sequence ID" value="KKR05529.1"/>
    <property type="molecule type" value="Genomic_DNA"/>
</dbReference>
<dbReference type="PANTHER" id="PTHR22926">
    <property type="entry name" value="PHOSPHO-N-ACETYLMURAMOYL-PENTAPEPTIDE-TRANSFERASE"/>
    <property type="match status" value="1"/>
</dbReference>
<evidence type="ECO:0000313" key="9">
    <source>
        <dbReference type="Proteomes" id="UP000034799"/>
    </source>
</evidence>
<keyword evidence="5 7" id="KW-1133">Transmembrane helix</keyword>
<name>A0A0G0MN62_9BACT</name>
<evidence type="ECO:0000256" key="1">
    <source>
        <dbReference type="ARBA" id="ARBA00004651"/>
    </source>
</evidence>
<dbReference type="CDD" id="cd06853">
    <property type="entry name" value="GT_WecA_like"/>
    <property type="match status" value="1"/>
</dbReference>
<dbReference type="GO" id="GO:0071555">
    <property type="term" value="P:cell wall organization"/>
    <property type="evidence" value="ECO:0007669"/>
    <property type="project" value="TreeGrafter"/>
</dbReference>
<feature type="transmembrane region" description="Helical" evidence="7">
    <location>
        <begin position="240"/>
        <end position="258"/>
    </location>
</feature>
<feature type="transmembrane region" description="Helical" evidence="7">
    <location>
        <begin position="210"/>
        <end position="234"/>
    </location>
</feature>
<evidence type="ECO:0000256" key="2">
    <source>
        <dbReference type="ARBA" id="ARBA00022475"/>
    </source>
</evidence>
<keyword evidence="4 7" id="KW-0812">Transmembrane</keyword>
<dbReference type="Pfam" id="PF00953">
    <property type="entry name" value="Glycos_transf_4"/>
    <property type="match status" value="1"/>
</dbReference>
<dbReference type="GO" id="GO:0005886">
    <property type="term" value="C:plasma membrane"/>
    <property type="evidence" value="ECO:0007669"/>
    <property type="project" value="UniProtKB-SubCell"/>
</dbReference>
<comment type="subcellular location">
    <subcellularLocation>
        <location evidence="1">Cell membrane</location>
        <topology evidence="1">Multi-pass membrane protein</topology>
    </subcellularLocation>
</comment>
<reference evidence="8 9" key="1">
    <citation type="journal article" date="2015" name="Nature">
        <title>rRNA introns, odd ribosomes, and small enigmatic genomes across a large radiation of phyla.</title>
        <authorList>
            <person name="Brown C.T."/>
            <person name="Hug L.A."/>
            <person name="Thomas B.C."/>
            <person name="Sharon I."/>
            <person name="Castelle C.J."/>
            <person name="Singh A."/>
            <person name="Wilkins M.J."/>
            <person name="Williams K.H."/>
            <person name="Banfield J.F."/>
        </authorList>
    </citation>
    <scope>NUCLEOTIDE SEQUENCE [LARGE SCALE GENOMIC DNA]</scope>
</reference>
<evidence type="ECO:0000256" key="5">
    <source>
        <dbReference type="ARBA" id="ARBA00022989"/>
    </source>
</evidence>
<protein>
    <submittedName>
        <fullName evidence="8">Glycosyl transferase family 4</fullName>
    </submittedName>
</protein>
<evidence type="ECO:0000256" key="3">
    <source>
        <dbReference type="ARBA" id="ARBA00022679"/>
    </source>
</evidence>
<feature type="transmembrane region" description="Helical" evidence="7">
    <location>
        <begin position="88"/>
        <end position="108"/>
    </location>
</feature>
<dbReference type="AlphaFoldDB" id="A0A0G0MN62"/>
<sequence length="413" mass="45641">MNGILEGTTLLLKSLLLKPDMLPNVPEVYFKYFQFLPVLGIFFLLSLILTPLVGRLALKLKAVYFPGKARKAEKNPYDNAEKHIHKDITPALGGIAVIIPLLLALPLFLGSSNILTPFLIVCLLLLVSGFLDDTYNLLPSIQLATQLIASIIIAASVIDLSYINNPFGGSLDLNWWQWSTSFLNIAWRFVFPGDLLIIAWIVLCTNATKWVGGIGGLLEGNMIVAYLLLFILGIRTGNSFLVVVSIVMIGGIAGSMIYNLPPAKIFTGSTGKTMYGFIIAVLSLVNGAKVATTIMILALPLIDAIYVLVSRYIKYRPKNLIELMRINDTSHLHHQLYSMNLSPLQILLIEASISMLFGLIAVLTTGAYKFFILLFTIFLLLVGIIYINQKARIKKEEALKKSKAQSPESKYSY</sequence>
<dbReference type="STRING" id="1619100.UT34_C0002G0036"/>
<feature type="transmembrane region" description="Helical" evidence="7">
    <location>
        <begin position="344"/>
        <end position="364"/>
    </location>
</feature>
<feature type="transmembrane region" description="Helical" evidence="7">
    <location>
        <begin position="370"/>
        <end position="387"/>
    </location>
</feature>
<evidence type="ECO:0000256" key="6">
    <source>
        <dbReference type="ARBA" id="ARBA00023136"/>
    </source>
</evidence>
<feature type="transmembrane region" description="Helical" evidence="7">
    <location>
        <begin position="32"/>
        <end position="58"/>
    </location>
</feature>
<dbReference type="Proteomes" id="UP000034799">
    <property type="component" value="Unassembled WGS sequence"/>
</dbReference>
<gene>
    <name evidence="8" type="ORF">UT34_C0002G0036</name>
</gene>
<keyword evidence="6 7" id="KW-0472">Membrane</keyword>
<dbReference type="PANTHER" id="PTHR22926:SF3">
    <property type="entry name" value="UNDECAPRENYL-PHOSPHATE ALPHA-N-ACETYLGLUCOSAMINYL 1-PHOSPHATE TRANSFERASE"/>
    <property type="match status" value="1"/>
</dbReference>
<organism evidence="8 9">
    <name type="scientific">candidate division WS6 bacterium GW2011_GWF2_39_15</name>
    <dbReference type="NCBI Taxonomy" id="1619100"/>
    <lineage>
        <taxon>Bacteria</taxon>
        <taxon>Candidatus Dojkabacteria</taxon>
    </lineage>
</organism>
<comment type="caution">
    <text evidence="8">The sequence shown here is derived from an EMBL/GenBank/DDBJ whole genome shotgun (WGS) entry which is preliminary data.</text>
</comment>
<evidence type="ECO:0000256" key="4">
    <source>
        <dbReference type="ARBA" id="ARBA00022692"/>
    </source>
</evidence>
<dbReference type="GO" id="GO:0044038">
    <property type="term" value="P:cell wall macromolecule biosynthetic process"/>
    <property type="evidence" value="ECO:0007669"/>
    <property type="project" value="TreeGrafter"/>
</dbReference>
<dbReference type="GO" id="GO:0009103">
    <property type="term" value="P:lipopolysaccharide biosynthetic process"/>
    <property type="evidence" value="ECO:0007669"/>
    <property type="project" value="TreeGrafter"/>
</dbReference>
<feature type="transmembrane region" description="Helical" evidence="7">
    <location>
        <begin position="143"/>
        <end position="165"/>
    </location>
</feature>
<evidence type="ECO:0000313" key="8">
    <source>
        <dbReference type="EMBL" id="KKR05529.1"/>
    </source>
</evidence>
<accession>A0A0G0MN62</accession>
<feature type="transmembrane region" description="Helical" evidence="7">
    <location>
        <begin position="185"/>
        <end position="203"/>
    </location>
</feature>
<feature type="transmembrane region" description="Helical" evidence="7">
    <location>
        <begin position="114"/>
        <end position="131"/>
    </location>
</feature>
<keyword evidence="3 8" id="KW-0808">Transferase</keyword>
<proteinExistence type="predicted"/>
<dbReference type="InterPro" id="IPR000715">
    <property type="entry name" value="Glycosyl_transferase_4"/>
</dbReference>